<evidence type="ECO:0000313" key="2">
    <source>
        <dbReference type="Proteomes" id="UP000002407"/>
    </source>
</evidence>
<dbReference type="HOGENOM" id="CLU_596759_0_0_7"/>
<evidence type="ECO:0000313" key="1">
    <source>
        <dbReference type="EMBL" id="ABS52235.1"/>
    </source>
</evidence>
<accession>A7I1P1</accession>
<evidence type="ECO:0008006" key="3">
    <source>
        <dbReference type="Google" id="ProtNLM"/>
    </source>
</evidence>
<dbReference type="AlphaFoldDB" id="A7I1P1"/>
<proteinExistence type="predicted"/>
<protein>
    <recommendedName>
        <fullName evidence="3">Phage-Barnase-EndoU-ColicinE5/D-RelE like nuclease 3 domain-containing protein</fullName>
    </recommendedName>
</protein>
<dbReference type="EMBL" id="CP000776">
    <property type="protein sequence ID" value="ABS52235.1"/>
    <property type="molecule type" value="Genomic_DNA"/>
</dbReference>
<dbReference type="eggNOG" id="ENOG5031DGQ">
    <property type="taxonomic scope" value="Bacteria"/>
</dbReference>
<organism evidence="1 2">
    <name type="scientific">Campylobacter hominis (strain ATCC BAA-381 / DSM 21671 / CCUG 45161 / LMG 19568 / NCTC 13146 / CH001A)</name>
    <dbReference type="NCBI Taxonomy" id="360107"/>
    <lineage>
        <taxon>Bacteria</taxon>
        <taxon>Pseudomonadati</taxon>
        <taxon>Campylobacterota</taxon>
        <taxon>Epsilonproteobacteria</taxon>
        <taxon>Campylobacterales</taxon>
        <taxon>Campylobacteraceae</taxon>
        <taxon>Campylobacter</taxon>
    </lineage>
</organism>
<dbReference type="KEGG" id="cha:CHAB381_0868"/>
<dbReference type="STRING" id="360107.CHAB381_0868"/>
<sequence length="458" mass="52512">MEALKPKRNESIYEIDDEITNALKKGIDQNRAPQIKEQPEMPKIELSDETVRNLKPKPESDFSDYLANLNRANKNEFVGGNSARNNFVMKSDGKITYPYNAFLDIENKLADKLKLPKEQIRASLTYLYNNHPEMFDSKGDVYRTLKSLRDIHDYAGDSFKDNRLAYMASKLNDKKMNDVAISRDSGGAIHLNRNKRISGDYRELFNKSAARTPTLHSIDNKVSGAQMNTSKEHFSPTYAGIIPQNTKDLSKNPLLSFIKPENRPDISQNPFLNITNKSLQKEQRGIYNVAYNDKKSTIIHKDFDAIDNAIKLERGKADYISKNGTKKSGFGILHMQKHFDPTKNGYVKPQEVMKMGEIVRNVEPIIKDNKRVYEYFDNEGTRFRVIVGDKKNGERIISFFSDRKGGLANDKPTYIYSPLNDNIISQKPVNNNMKKAFITVTWIHCEFKPSIRKPPRNV</sequence>
<reference evidence="2" key="1">
    <citation type="submission" date="2007-07" db="EMBL/GenBank/DDBJ databases">
        <title>Complete genome sequence of Campylobacter hominis ATCC BAA-381, a commensal isolated from the human gastrointestinal tract.</title>
        <authorList>
            <person name="Fouts D.E."/>
            <person name="Mongodin E.F."/>
            <person name="Puiu D."/>
            <person name="Sebastian Y."/>
            <person name="Miller W.G."/>
            <person name="Mandrell R.E."/>
            <person name="Nelson K.E."/>
        </authorList>
    </citation>
    <scope>NUCLEOTIDE SEQUENCE [LARGE SCALE GENOMIC DNA]</scope>
    <source>
        <strain evidence="2">ATCC BAA-381 / LMG 19568 / NCTC 13146 / CH001A</strain>
    </source>
</reference>
<keyword evidence="2" id="KW-1185">Reference proteome</keyword>
<dbReference type="RefSeq" id="WP_012108723.1">
    <property type="nucleotide sequence ID" value="NC_009714.1"/>
</dbReference>
<dbReference type="OrthoDB" id="5324884at2"/>
<name>A7I1P1_CAMHC</name>
<dbReference type="Proteomes" id="UP000002407">
    <property type="component" value="Chromosome"/>
</dbReference>
<gene>
    <name evidence="1" type="ordered locus">CHAB381_0868</name>
</gene>